<evidence type="ECO:0000256" key="15">
    <source>
        <dbReference type="ARBA" id="ARBA00053497"/>
    </source>
</evidence>
<evidence type="ECO:0000256" key="5">
    <source>
        <dbReference type="ARBA" id="ARBA00012483"/>
    </source>
</evidence>
<comment type="function">
    <text evidence="15">E3 ubiquitin-protein ligase. Component of the ribosome quality control complex (RQC), a ribosome-associated complex that mediates ubiquitination and extraction of incompletely synthesized nascent chains for proteasomal degradation. Ubiquitination leads to vcp/p97 recruitment for extraction and degradation of the incomplete translation product.</text>
</comment>
<name>A0A0N4ZER7_PARTI</name>
<evidence type="ECO:0000256" key="18">
    <source>
        <dbReference type="RuleBase" id="RU367090"/>
    </source>
</evidence>
<accession>A0A0N4ZER7</accession>
<dbReference type="GO" id="GO:0072344">
    <property type="term" value="P:rescue of stalled ribosome"/>
    <property type="evidence" value="ECO:0007669"/>
    <property type="project" value="UniProtKB-UniRule"/>
</dbReference>
<dbReference type="PROSITE" id="PS50089">
    <property type="entry name" value="ZF_RING_2"/>
    <property type="match status" value="1"/>
</dbReference>
<dbReference type="InterPro" id="IPR016024">
    <property type="entry name" value="ARM-type_fold"/>
</dbReference>
<evidence type="ECO:0000256" key="3">
    <source>
        <dbReference type="ARBA" id="ARBA00004906"/>
    </source>
</evidence>
<keyword evidence="20" id="KW-1185">Reference proteome</keyword>
<dbReference type="GO" id="GO:0005829">
    <property type="term" value="C:cytosol"/>
    <property type="evidence" value="ECO:0007669"/>
    <property type="project" value="UniProtKB-SubCell"/>
</dbReference>
<dbReference type="Gene3D" id="1.25.10.10">
    <property type="entry name" value="Leucine-rich Repeat Variant"/>
    <property type="match status" value="1"/>
</dbReference>
<dbReference type="Gene3D" id="3.30.40.10">
    <property type="entry name" value="Zinc/RING finger domain, C3HC4 (zinc finger)"/>
    <property type="match status" value="1"/>
</dbReference>
<dbReference type="InterPro" id="IPR039795">
    <property type="entry name" value="LTN1/Rkr1"/>
</dbReference>
<dbReference type="Pfam" id="PF23009">
    <property type="entry name" value="UBC_like"/>
    <property type="match status" value="1"/>
</dbReference>
<dbReference type="SUPFAM" id="SSF57850">
    <property type="entry name" value="RING/U-box"/>
    <property type="match status" value="1"/>
</dbReference>
<dbReference type="SMART" id="SM00184">
    <property type="entry name" value="RING"/>
    <property type="match status" value="1"/>
</dbReference>
<dbReference type="InterPro" id="IPR054476">
    <property type="entry name" value="Ltn1_N"/>
</dbReference>
<dbReference type="Pfam" id="PF22999">
    <property type="entry name" value="LTN1_E3_ligase_6th"/>
    <property type="match status" value="1"/>
</dbReference>
<keyword evidence="10" id="KW-0677">Repeat</keyword>
<dbReference type="InterPro" id="IPR054478">
    <property type="entry name" value="LTN1_UBC"/>
</dbReference>
<evidence type="ECO:0000256" key="10">
    <source>
        <dbReference type="ARBA" id="ARBA00022737"/>
    </source>
</evidence>
<dbReference type="InterPro" id="IPR001841">
    <property type="entry name" value="Znf_RING"/>
</dbReference>
<dbReference type="GO" id="GO:0008270">
    <property type="term" value="F:zinc ion binding"/>
    <property type="evidence" value="ECO:0007669"/>
    <property type="project" value="UniProtKB-KW"/>
</dbReference>
<evidence type="ECO:0000256" key="4">
    <source>
        <dbReference type="ARBA" id="ARBA00007997"/>
    </source>
</evidence>
<comment type="subcellular location">
    <subcellularLocation>
        <location evidence="2">Cytoplasm</location>
        <location evidence="2">Cytosol</location>
    </subcellularLocation>
</comment>
<dbReference type="GO" id="GO:1990116">
    <property type="term" value="P:ribosome-associated ubiquitin-dependent protein catabolic process"/>
    <property type="evidence" value="ECO:0007669"/>
    <property type="project" value="UniProtKB-UniRule"/>
</dbReference>
<keyword evidence="13 18" id="KW-0862">Zinc</keyword>
<evidence type="ECO:0000256" key="9">
    <source>
        <dbReference type="ARBA" id="ARBA00022723"/>
    </source>
</evidence>
<keyword evidence="11 17" id="KW-0863">Zinc-finger</keyword>
<evidence type="ECO:0000259" key="19">
    <source>
        <dbReference type="PROSITE" id="PS50089"/>
    </source>
</evidence>
<evidence type="ECO:0000256" key="12">
    <source>
        <dbReference type="ARBA" id="ARBA00022786"/>
    </source>
</evidence>
<evidence type="ECO:0000256" key="13">
    <source>
        <dbReference type="ARBA" id="ARBA00022833"/>
    </source>
</evidence>
<dbReference type="PANTHER" id="PTHR12389">
    <property type="entry name" value="ZINC FINGER PROTEIN 294"/>
    <property type="match status" value="1"/>
</dbReference>
<dbReference type="GO" id="GO:1990112">
    <property type="term" value="C:RQC complex"/>
    <property type="evidence" value="ECO:0007669"/>
    <property type="project" value="UniProtKB-UniRule"/>
</dbReference>
<dbReference type="InterPro" id="IPR013083">
    <property type="entry name" value="Znf_RING/FYVE/PHD"/>
</dbReference>
<dbReference type="STRING" id="131310.A0A0N4ZER7"/>
<comment type="pathway">
    <text evidence="3 18">Protein modification; protein ubiquitination.</text>
</comment>
<evidence type="ECO:0000256" key="17">
    <source>
        <dbReference type="PROSITE-ProRule" id="PRU00175"/>
    </source>
</evidence>
<comment type="catalytic activity">
    <reaction evidence="1 18">
        <text>S-ubiquitinyl-[E2 ubiquitin-conjugating enzyme]-L-cysteine + [acceptor protein]-L-lysine = [E2 ubiquitin-conjugating enzyme]-L-cysteine + N(6)-ubiquitinyl-[acceptor protein]-L-lysine.</text>
        <dbReference type="EC" id="2.3.2.27"/>
    </reaction>
</comment>
<dbReference type="EC" id="2.3.2.27" evidence="5 18"/>
<keyword evidence="8 18" id="KW-0808">Transferase</keyword>
<evidence type="ECO:0000256" key="1">
    <source>
        <dbReference type="ARBA" id="ARBA00000900"/>
    </source>
</evidence>
<dbReference type="InterPro" id="IPR039804">
    <property type="entry name" value="RING-CH-C4HC3_LTN1"/>
</dbReference>
<keyword evidence="12 18" id="KW-0833">Ubl conjugation pathway</keyword>
<protein>
    <recommendedName>
        <fullName evidence="6 18">E3 ubiquitin-protein ligase listerin</fullName>
        <ecNumber evidence="5 18">2.3.2.27</ecNumber>
    </recommendedName>
    <alternativeName>
        <fullName evidence="14 18">RING-type E3 ubiquitin transferase listerin</fullName>
    </alternativeName>
</protein>
<comment type="similarity">
    <text evidence="4 18">Belongs to the LTN1 family.</text>
</comment>
<dbReference type="PANTHER" id="PTHR12389:SF0">
    <property type="entry name" value="E3 UBIQUITIN-PROTEIN LIGASE LISTERIN"/>
    <property type="match status" value="1"/>
</dbReference>
<evidence type="ECO:0000313" key="20">
    <source>
        <dbReference type="Proteomes" id="UP000038045"/>
    </source>
</evidence>
<reference evidence="21" key="1">
    <citation type="submission" date="2017-02" db="UniProtKB">
        <authorList>
            <consortium name="WormBaseParasite"/>
        </authorList>
    </citation>
    <scope>IDENTIFICATION</scope>
</reference>
<evidence type="ECO:0000256" key="11">
    <source>
        <dbReference type="ARBA" id="ARBA00022771"/>
    </source>
</evidence>
<dbReference type="GO" id="GO:0061630">
    <property type="term" value="F:ubiquitin protein ligase activity"/>
    <property type="evidence" value="ECO:0007669"/>
    <property type="project" value="UniProtKB-UniRule"/>
</dbReference>
<dbReference type="InterPro" id="IPR011989">
    <property type="entry name" value="ARM-like"/>
</dbReference>
<evidence type="ECO:0000256" key="16">
    <source>
        <dbReference type="ARBA" id="ARBA00065062"/>
    </source>
</evidence>
<dbReference type="GO" id="GO:0016567">
    <property type="term" value="P:protein ubiquitination"/>
    <property type="evidence" value="ECO:0007669"/>
    <property type="project" value="UniProtKB-UniPathway"/>
</dbReference>
<evidence type="ECO:0000256" key="6">
    <source>
        <dbReference type="ARBA" id="ARBA00017157"/>
    </source>
</evidence>
<feature type="domain" description="RING-type" evidence="19">
    <location>
        <begin position="1405"/>
        <end position="1452"/>
    </location>
</feature>
<dbReference type="InterPro" id="IPR054477">
    <property type="entry name" value="LTN1_E3_ligase_6th"/>
</dbReference>
<keyword evidence="9 18" id="KW-0479">Metal-binding</keyword>
<evidence type="ECO:0000256" key="2">
    <source>
        <dbReference type="ARBA" id="ARBA00004514"/>
    </source>
</evidence>
<proteinExistence type="inferred from homology"/>
<evidence type="ECO:0000313" key="21">
    <source>
        <dbReference type="WBParaSite" id="PTRK_0000625000.1"/>
    </source>
</evidence>
<dbReference type="Pfam" id="PF22958">
    <property type="entry name" value="Ltn1_1st"/>
    <property type="match status" value="1"/>
</dbReference>
<sequence>MKKSGGSKFKTASSLRSAENLISKGFSGGFIGFNAVAENTNEKKMEENELIIENLNDSYSHELKMILKKIEKKDKLTKEKGLKELKEIITNSEDKDEIKNIYDAYSLMFSKLCVHASPAIRSLSIELLKILILKLKKDASKQLKIVMPYVLFCKSDMSSQVKRQSDNLIDECFPGKKNQIYETFREQIDNLCMYIIGKSHKLMKPQKFVEDETDKQRESRLIGQSLGTLSKLMESLNDKSYNKELSEKFANPVIINHLTSLPSNVKGLYLELILKLSEDNIELFIPTKLSSIILSNLDNDDITLCKSAFSCFLKFSQNEKYFDKIDIDKAVIPKIIKIVRRCYVKWSFISDNLLPIFDLIYKRISKEKKQYFMESVLDGLYERECSKKTSDSFIQSICEIFKYSFFTSNGCNEFLDYLLKFYYKLVDYCFENNDKNIVKNVLELSVWILKKGKEKNILDDSQINSLIETLVGKLINKLPEYEDFAIKFYEATTNETFKRGLLDCLQISTELYLSLTEKKSINNENISLDPLFERFKDTDDQTIKVQILQKSLKESNEEELTNYFNKYLQLTDPFTSLALLQALDDSNINKMDKSIIKKCILNVYEAVKNKKISGLVYESMVHLYKYFDKDIYDNIFSLLSSTSSPEVFLALLDLIANGEYIPDLEENVVCFLFKILTRIKKNISIDCCEKFEKIFDKCKNDNFSVKDMNKIFEEFLKNKKMSRVYEFCDNAVVLSGCKFMPFLMCDSVFERYSKFLSNNFYSLLYESTNNCDFEGENNENVDVEGTFMLLLKRCVVIKNIIENGKNYCEEYAKKSAVFVKSMKRIVDLINLNSYMKNPELDYLSNVDKYNNDDLKVVLDKKYQSYPSFIYLFDEFKREQENVPTSLELKDLIESGKFRDKIYLDDDWEEWLFLYSDDKKKIKSMNYILDILLQDADTFNINAPENADDFRVCGLITLFCYASENIETVFSESNSIALQLFRSSIKYGCDIVTKREISAKDIRKYNTVAENYELKEWSFVVQSIFPNILKLFLHLSNMTPSFYITNINLINSLCKCILAMIDQIKSDDIVREANVSIQESIKAHVYVFTELMQTKISSHVQIVAASLFHAVLPLYFYYENKKLIDDTKKECENISTDKCVVILPPIITALLKKVDLEQLKIDNDSNGMPETYLPFELLLWNSLIYFFKTLETEEKLLYLDALDTELVSLGLGITMFYLPDVPFSRENNTKKHFIELAKFRNKTDDPYLTLSDCACYVFYQTLKTIPVLIRQWINLLPNSTKGSLKDYIVRYFSPLIIEEELNNSTNFKNDSDSRLSIKVYKVIKTIEATYEIEAGTGMSLRIVLQDDYPLSLPIVETDKSVVDKRINNKWLMQVSTYISHQNGLVVSGLQQWKRNFDKHLEGVENCSICIMIVNSVNNQLPRVKCKQCKHKFHAQCLYKWFNTSNQSTCPLCRRDFI</sequence>
<dbReference type="UniPathway" id="UPA00143"/>
<dbReference type="SUPFAM" id="SSF48371">
    <property type="entry name" value="ARM repeat"/>
    <property type="match status" value="1"/>
</dbReference>
<organism evidence="20 21">
    <name type="scientific">Parastrongyloides trichosuri</name>
    <name type="common">Possum-specific nematode worm</name>
    <dbReference type="NCBI Taxonomy" id="131310"/>
    <lineage>
        <taxon>Eukaryota</taxon>
        <taxon>Metazoa</taxon>
        <taxon>Ecdysozoa</taxon>
        <taxon>Nematoda</taxon>
        <taxon>Chromadorea</taxon>
        <taxon>Rhabditida</taxon>
        <taxon>Tylenchina</taxon>
        <taxon>Panagrolaimomorpha</taxon>
        <taxon>Strongyloidoidea</taxon>
        <taxon>Strongyloididae</taxon>
        <taxon>Parastrongyloides</taxon>
    </lineage>
</organism>
<dbReference type="WBParaSite" id="PTRK_0000625000.1">
    <property type="protein sequence ID" value="PTRK_0000625000.1"/>
    <property type="gene ID" value="PTRK_0000625000"/>
</dbReference>
<dbReference type="Pfam" id="PF13639">
    <property type="entry name" value="zf-RING_2"/>
    <property type="match status" value="1"/>
</dbReference>
<dbReference type="Proteomes" id="UP000038045">
    <property type="component" value="Unplaced"/>
</dbReference>
<evidence type="ECO:0000256" key="7">
    <source>
        <dbReference type="ARBA" id="ARBA00022490"/>
    </source>
</evidence>
<comment type="subunit">
    <text evidence="16">Component of the ribosome quality control complex (RQC), composed of at least the E3 ubiquitin ligase ltn1 and nemf. The complex probably also contains tcf25 as well as vcp/p97 and its ubiquitin-binding cofactors. RQC forms a stable complex with 60S ribosomal subunits.</text>
</comment>
<evidence type="ECO:0000256" key="8">
    <source>
        <dbReference type="ARBA" id="ARBA00022679"/>
    </source>
</evidence>
<dbReference type="GO" id="GO:0043023">
    <property type="term" value="F:ribosomal large subunit binding"/>
    <property type="evidence" value="ECO:0007669"/>
    <property type="project" value="TreeGrafter"/>
</dbReference>
<dbReference type="FunFam" id="3.30.40.10:FF:000038">
    <property type="entry name" value="E3 ubiquitin-protein ligase listerin"/>
    <property type="match status" value="1"/>
</dbReference>
<keyword evidence="7" id="KW-0963">Cytoplasm</keyword>
<dbReference type="CDD" id="cd16491">
    <property type="entry name" value="RING-CH-C4HC3_LTN1"/>
    <property type="match status" value="1"/>
</dbReference>
<evidence type="ECO:0000256" key="14">
    <source>
        <dbReference type="ARBA" id="ARBA00032366"/>
    </source>
</evidence>